<dbReference type="FunFam" id="3.40.5.50:FF:000001">
    <property type="entry name" value="DNA replication complex GINS protein PSF2"/>
    <property type="match status" value="1"/>
</dbReference>
<dbReference type="Gene3D" id="3.40.5.50">
    <property type="match status" value="1"/>
</dbReference>
<evidence type="ECO:0000256" key="5">
    <source>
        <dbReference type="PIRNR" id="PIRNR028998"/>
    </source>
</evidence>
<dbReference type="SUPFAM" id="SSF160059">
    <property type="entry name" value="PriA/YqbF domain"/>
    <property type="match status" value="1"/>
</dbReference>
<comment type="subunit">
    <text evidence="5">Component of the GINS complex.</text>
</comment>
<organism evidence="8 9">
    <name type="scientific">Stentor coeruleus</name>
    <dbReference type="NCBI Taxonomy" id="5963"/>
    <lineage>
        <taxon>Eukaryota</taxon>
        <taxon>Sar</taxon>
        <taxon>Alveolata</taxon>
        <taxon>Ciliophora</taxon>
        <taxon>Postciliodesmatophora</taxon>
        <taxon>Heterotrichea</taxon>
        <taxon>Heterotrichida</taxon>
        <taxon>Stentoridae</taxon>
        <taxon>Stentor</taxon>
    </lineage>
</organism>
<name>A0A1R2CQU3_9CILI</name>
<evidence type="ECO:0000259" key="6">
    <source>
        <dbReference type="Pfam" id="PF05916"/>
    </source>
</evidence>
<keyword evidence="4 5" id="KW-0539">Nucleus</keyword>
<proteinExistence type="inferred from homology"/>
<protein>
    <recommendedName>
        <fullName evidence="5">DNA replication complex GINS protein PSF2</fullName>
    </recommendedName>
</protein>
<dbReference type="EMBL" id="MPUH01000082">
    <property type="protein sequence ID" value="OMJ91367.1"/>
    <property type="molecule type" value="Genomic_DNA"/>
</dbReference>
<dbReference type="InterPro" id="IPR056784">
    <property type="entry name" value="PSF2_N"/>
</dbReference>
<comment type="caution">
    <text evidence="8">The sequence shown here is derived from an EMBL/GenBank/DDBJ whole genome shotgun (WGS) entry which is preliminary data.</text>
</comment>
<evidence type="ECO:0000313" key="9">
    <source>
        <dbReference type="Proteomes" id="UP000187209"/>
    </source>
</evidence>
<feature type="domain" description="GINS subunit" evidence="6">
    <location>
        <begin position="69"/>
        <end position="141"/>
    </location>
</feature>
<dbReference type="AlphaFoldDB" id="A0A1R2CQU3"/>
<dbReference type="PANTHER" id="PTHR12772:SF0">
    <property type="entry name" value="DNA REPLICATION COMPLEX GINS PROTEIN PSF2"/>
    <property type="match status" value="1"/>
</dbReference>
<feature type="domain" description="DNA replication complex GINS protein PSF2 N-terminal" evidence="7">
    <location>
        <begin position="7"/>
        <end position="65"/>
    </location>
</feature>
<sequence length="179" mass="20995">MENEITLPESEFFAENTKITIIPNFKHAGFQILSGFYGPLRPSVAIEVPLWLGVFLKRQQKCRIIPPAWMDLQVLKDKFEEERKKEEFSELDFYYMEVSSLLLAHAKEDIPNHVLICRLIQDLQDLRTSKIRNSLQKITVENLYANFKDIASIELQAIRRLLPATYDSIDYMRKTENND</sequence>
<dbReference type="InterPro" id="IPR036224">
    <property type="entry name" value="GINS_bundle-like_dom_sf"/>
</dbReference>
<evidence type="ECO:0000313" key="8">
    <source>
        <dbReference type="EMBL" id="OMJ91367.1"/>
    </source>
</evidence>
<dbReference type="Gene3D" id="1.20.58.1020">
    <property type="match status" value="1"/>
</dbReference>
<dbReference type="OrthoDB" id="1938138at2759"/>
<dbReference type="CDD" id="cd21694">
    <property type="entry name" value="GINS_B_Psf2"/>
    <property type="match status" value="1"/>
</dbReference>
<keyword evidence="9" id="KW-1185">Reference proteome</keyword>
<gene>
    <name evidence="8" type="ORF">SteCoe_6045</name>
</gene>
<comment type="subcellular location">
    <subcellularLocation>
        <location evidence="1 5">Nucleus</location>
    </subcellularLocation>
</comment>
<evidence type="ECO:0000259" key="7">
    <source>
        <dbReference type="Pfam" id="PF25005"/>
    </source>
</evidence>
<dbReference type="GO" id="GO:0000811">
    <property type="term" value="C:GINS complex"/>
    <property type="evidence" value="ECO:0007669"/>
    <property type="project" value="TreeGrafter"/>
</dbReference>
<evidence type="ECO:0000256" key="4">
    <source>
        <dbReference type="ARBA" id="ARBA00023242"/>
    </source>
</evidence>
<dbReference type="CDD" id="cd11712">
    <property type="entry name" value="GINS_A_psf2"/>
    <property type="match status" value="1"/>
</dbReference>
<dbReference type="GO" id="GO:0006260">
    <property type="term" value="P:DNA replication"/>
    <property type="evidence" value="ECO:0007669"/>
    <property type="project" value="UniProtKB-KW"/>
</dbReference>
<accession>A0A1R2CQU3</accession>
<evidence type="ECO:0000256" key="1">
    <source>
        <dbReference type="ARBA" id="ARBA00004123"/>
    </source>
</evidence>
<reference evidence="8 9" key="1">
    <citation type="submission" date="2016-11" db="EMBL/GenBank/DDBJ databases">
        <title>The macronuclear genome of Stentor coeruleus: a giant cell with tiny introns.</title>
        <authorList>
            <person name="Slabodnick M."/>
            <person name="Ruby J.G."/>
            <person name="Reiff S.B."/>
            <person name="Swart E.C."/>
            <person name="Gosai S."/>
            <person name="Prabakaran S."/>
            <person name="Witkowska E."/>
            <person name="Larue G.E."/>
            <person name="Fisher S."/>
            <person name="Freeman R.M."/>
            <person name="Gunawardena J."/>
            <person name="Chu W."/>
            <person name="Stover N.A."/>
            <person name="Gregory B.D."/>
            <person name="Nowacki M."/>
            <person name="Derisi J."/>
            <person name="Roy S.W."/>
            <person name="Marshall W.F."/>
            <person name="Sood P."/>
        </authorList>
    </citation>
    <scope>NUCLEOTIDE SEQUENCE [LARGE SCALE GENOMIC DNA]</scope>
    <source>
        <strain evidence="8">WM001</strain>
    </source>
</reference>
<comment type="similarity">
    <text evidence="2 5">Belongs to the GINS2/PSF2 family.</text>
</comment>
<evidence type="ECO:0000256" key="3">
    <source>
        <dbReference type="ARBA" id="ARBA00022705"/>
    </source>
</evidence>
<dbReference type="SUPFAM" id="SSF158573">
    <property type="entry name" value="GINS helical bundle-like"/>
    <property type="match status" value="1"/>
</dbReference>
<dbReference type="GO" id="GO:0000727">
    <property type="term" value="P:double-strand break repair via break-induced replication"/>
    <property type="evidence" value="ECO:0007669"/>
    <property type="project" value="TreeGrafter"/>
</dbReference>
<keyword evidence="3 5" id="KW-0235">DNA replication</keyword>
<dbReference type="InterPro" id="IPR021151">
    <property type="entry name" value="GINS_A"/>
</dbReference>
<dbReference type="Proteomes" id="UP000187209">
    <property type="component" value="Unassembled WGS sequence"/>
</dbReference>
<dbReference type="Pfam" id="PF05916">
    <property type="entry name" value="Sld5"/>
    <property type="match status" value="1"/>
</dbReference>
<dbReference type="InterPro" id="IPR007257">
    <property type="entry name" value="GINS_Psf2"/>
</dbReference>
<dbReference type="PIRSF" id="PIRSF028998">
    <property type="entry name" value="GINS_Psf2_subgr"/>
    <property type="match status" value="1"/>
</dbReference>
<dbReference type="Pfam" id="PF25005">
    <property type="entry name" value="PSF2_N"/>
    <property type="match status" value="1"/>
</dbReference>
<evidence type="ECO:0000256" key="2">
    <source>
        <dbReference type="ARBA" id="ARBA00010565"/>
    </source>
</evidence>
<dbReference type="PANTHER" id="PTHR12772">
    <property type="entry name" value="DNA REPLICATION COMPLEX GINS PROTEIN PSF2"/>
    <property type="match status" value="1"/>
</dbReference>